<evidence type="ECO:0000313" key="4">
    <source>
        <dbReference type="Proteomes" id="UP000631535"/>
    </source>
</evidence>
<feature type="transmembrane region" description="Helical" evidence="2">
    <location>
        <begin position="100"/>
        <end position="120"/>
    </location>
</feature>
<dbReference type="RefSeq" id="WP_189039762.1">
    <property type="nucleotide sequence ID" value="NZ_BMMP01000024.1"/>
</dbReference>
<keyword evidence="2" id="KW-1133">Transmembrane helix</keyword>
<accession>A0ABQ2MT13</accession>
<feature type="transmembrane region" description="Helical" evidence="2">
    <location>
        <begin position="126"/>
        <end position="144"/>
    </location>
</feature>
<dbReference type="Proteomes" id="UP000631535">
    <property type="component" value="Unassembled WGS sequence"/>
</dbReference>
<keyword evidence="2" id="KW-0812">Transmembrane</keyword>
<feature type="transmembrane region" description="Helical" evidence="2">
    <location>
        <begin position="156"/>
        <end position="177"/>
    </location>
</feature>
<reference evidence="4" key="1">
    <citation type="journal article" date="2019" name="Int. J. Syst. Evol. Microbiol.">
        <title>The Global Catalogue of Microorganisms (GCM) 10K type strain sequencing project: providing services to taxonomists for standard genome sequencing and annotation.</title>
        <authorList>
            <consortium name="The Broad Institute Genomics Platform"/>
            <consortium name="The Broad Institute Genome Sequencing Center for Infectious Disease"/>
            <person name="Wu L."/>
            <person name="Ma J."/>
        </authorList>
    </citation>
    <scope>NUCLEOTIDE SEQUENCE [LARGE SCALE GENOMIC DNA]</scope>
    <source>
        <strain evidence="4">CGMCC 4.7178</strain>
    </source>
</reference>
<sequence>MPDPGPVPRPASEPPRGHRPYRPPEQVFFSGTYGLVLASTLSAALNSEGERPDPGDDLVWLLLAVLVAATAHGYAHVIAGRSAGHASGAAGAFRTVVAEWPLVAAALPTVALLFCAYAGLWPEATAVDAALALNTVALFGAGAWPARASGRGPAAALLAGTLAMVLGLVVIAADAALG</sequence>
<organism evidence="3 4">
    <name type="scientific">Streptomyces daqingensis</name>
    <dbReference type="NCBI Taxonomy" id="1472640"/>
    <lineage>
        <taxon>Bacteria</taxon>
        <taxon>Bacillati</taxon>
        <taxon>Actinomycetota</taxon>
        <taxon>Actinomycetes</taxon>
        <taxon>Kitasatosporales</taxon>
        <taxon>Streptomycetaceae</taxon>
        <taxon>Streptomyces</taxon>
    </lineage>
</organism>
<evidence type="ECO:0000256" key="2">
    <source>
        <dbReference type="SAM" id="Phobius"/>
    </source>
</evidence>
<dbReference type="EMBL" id="BMMP01000024">
    <property type="protein sequence ID" value="GGO57499.1"/>
    <property type="molecule type" value="Genomic_DNA"/>
</dbReference>
<feature type="transmembrane region" description="Helical" evidence="2">
    <location>
        <begin position="58"/>
        <end position="79"/>
    </location>
</feature>
<gene>
    <name evidence="3" type="ORF">GCM10012287_53530</name>
</gene>
<comment type="caution">
    <text evidence="3">The sequence shown here is derived from an EMBL/GenBank/DDBJ whole genome shotgun (WGS) entry which is preliminary data.</text>
</comment>
<proteinExistence type="predicted"/>
<evidence type="ECO:0000313" key="3">
    <source>
        <dbReference type="EMBL" id="GGO57499.1"/>
    </source>
</evidence>
<evidence type="ECO:0000256" key="1">
    <source>
        <dbReference type="SAM" id="MobiDB-lite"/>
    </source>
</evidence>
<protein>
    <recommendedName>
        <fullName evidence="5">Integral membrane protein</fullName>
    </recommendedName>
</protein>
<keyword evidence="2" id="KW-0472">Membrane</keyword>
<feature type="compositionally biased region" description="Pro residues" evidence="1">
    <location>
        <begin position="1"/>
        <end position="13"/>
    </location>
</feature>
<keyword evidence="4" id="KW-1185">Reference proteome</keyword>
<name>A0ABQ2MT13_9ACTN</name>
<feature type="region of interest" description="Disordered" evidence="1">
    <location>
        <begin position="1"/>
        <end position="23"/>
    </location>
</feature>
<evidence type="ECO:0008006" key="5">
    <source>
        <dbReference type="Google" id="ProtNLM"/>
    </source>
</evidence>